<gene>
    <name evidence="6" type="ORF">AMSG_01064</name>
</gene>
<keyword evidence="5" id="KW-0472">Membrane</keyword>
<keyword evidence="4" id="KW-0547">Nucleotide-binding</keyword>
<dbReference type="GO" id="GO:0005524">
    <property type="term" value="F:ATP binding"/>
    <property type="evidence" value="ECO:0007669"/>
    <property type="project" value="UniProtKB-KW"/>
</dbReference>
<keyword evidence="7" id="KW-1185">Reference proteome</keyword>
<dbReference type="GO" id="GO:0009134">
    <property type="term" value="P:nucleoside diphosphate catabolic process"/>
    <property type="evidence" value="ECO:0007669"/>
    <property type="project" value="TreeGrafter"/>
</dbReference>
<dbReference type="GeneID" id="25560834"/>
<name>A0A0L0DJ55_THETB</name>
<evidence type="ECO:0000256" key="1">
    <source>
        <dbReference type="ARBA" id="ARBA00009283"/>
    </source>
</evidence>
<dbReference type="OrthoDB" id="6372431at2759"/>
<evidence type="ECO:0000256" key="2">
    <source>
        <dbReference type="ARBA" id="ARBA00022801"/>
    </source>
</evidence>
<comment type="similarity">
    <text evidence="1">Belongs to the GDA1/CD39 NTPase family.</text>
</comment>
<evidence type="ECO:0000256" key="3">
    <source>
        <dbReference type="PIRSR" id="PIRSR600407-1"/>
    </source>
</evidence>
<dbReference type="EMBL" id="GL349436">
    <property type="protein sequence ID" value="KNC52235.1"/>
    <property type="molecule type" value="Genomic_DNA"/>
</dbReference>
<dbReference type="Gene3D" id="3.30.420.40">
    <property type="match status" value="1"/>
</dbReference>
<dbReference type="RefSeq" id="XP_013762237.1">
    <property type="nucleotide sequence ID" value="XM_013906783.1"/>
</dbReference>
<sequence length="488" mass="52588">MRVGMIVVLLGMVVAVAGLVALLCGGLVKDTAGQLRYGVMLDAGSSGTRVYVYTWYANPPEDRTYPEVNAHPVFLKIKPGLSEFGGASAAEVRAYLRPLLEFADSQVPDSKQYLTPIFLRATAGLRLLPQVQQDFLMREVIASFKALTDFSIVPGIRAARVIEGTHEGAYMYVAVNQALGNLRRTVPINATVGILDCGGASTQIAFAPRNLSPSDIPSAYTAPYTPGVYTTSYLLYGKNQARYRMYNVLKTLPDAGVPGIPNAYYDPCEPLGANHTSAAAGITLFGSSNATLCEMLAVQLLNASDSCPYTSCGMQGQYQPDLARHGPETGIFYATDNYAAGARAVGFALNTTHTPEAYRAATRAFCALDASAQAAALPPAYDEDHPCFIAMWTSALLLEGYNFAPSAPIAFVQEVNNYDMSWTLGAILYEARIFEYPALKPRLQLKTGSAYTAVMLVFGALLLAGIALVAVPLLVRARRRRPSDYTEF</sequence>
<keyword evidence="4" id="KW-0067">ATP-binding</keyword>
<keyword evidence="5" id="KW-0812">Transmembrane</keyword>
<accession>A0A0L0DJ55</accession>
<dbReference type="eggNOG" id="KOG1386">
    <property type="taxonomic scope" value="Eukaryota"/>
</dbReference>
<dbReference type="OMA" id="QYDVMEE"/>
<evidence type="ECO:0000313" key="7">
    <source>
        <dbReference type="Proteomes" id="UP000054408"/>
    </source>
</evidence>
<feature type="binding site" evidence="4">
    <location>
        <begin position="199"/>
        <end position="203"/>
    </location>
    <ligand>
        <name>ATP</name>
        <dbReference type="ChEBI" id="CHEBI:30616"/>
    </ligand>
</feature>
<dbReference type="InterPro" id="IPR000407">
    <property type="entry name" value="GDA1_CD39_NTPase"/>
</dbReference>
<evidence type="ECO:0000256" key="4">
    <source>
        <dbReference type="PIRSR" id="PIRSR600407-2"/>
    </source>
</evidence>
<dbReference type="GO" id="GO:0016020">
    <property type="term" value="C:membrane"/>
    <property type="evidence" value="ECO:0007669"/>
    <property type="project" value="TreeGrafter"/>
</dbReference>
<feature type="transmembrane region" description="Helical" evidence="5">
    <location>
        <begin position="450"/>
        <end position="475"/>
    </location>
</feature>
<dbReference type="GO" id="GO:0017110">
    <property type="term" value="F:nucleoside diphosphate phosphatase activity"/>
    <property type="evidence" value="ECO:0007669"/>
    <property type="project" value="TreeGrafter"/>
</dbReference>
<proteinExistence type="inferred from homology"/>
<evidence type="ECO:0000256" key="5">
    <source>
        <dbReference type="SAM" id="Phobius"/>
    </source>
</evidence>
<dbReference type="Gene3D" id="3.30.420.150">
    <property type="entry name" value="Exopolyphosphatase. Domain 2"/>
    <property type="match status" value="1"/>
</dbReference>
<dbReference type="PANTHER" id="PTHR11782">
    <property type="entry name" value="ADENOSINE/GUANOSINE DIPHOSPHATASE"/>
    <property type="match status" value="1"/>
</dbReference>
<evidence type="ECO:0000313" key="6">
    <source>
        <dbReference type="EMBL" id="KNC52235.1"/>
    </source>
</evidence>
<dbReference type="AlphaFoldDB" id="A0A0L0DJ55"/>
<feature type="transmembrane region" description="Helical" evidence="5">
    <location>
        <begin position="7"/>
        <end position="28"/>
    </location>
</feature>
<dbReference type="CDD" id="cd24003">
    <property type="entry name" value="ASKHA_NBD_GDA1_CD39_NTPase"/>
    <property type="match status" value="1"/>
</dbReference>
<keyword evidence="5" id="KW-1133">Transmembrane helix</keyword>
<dbReference type="STRING" id="461836.A0A0L0DJ55"/>
<protein>
    <submittedName>
        <fullName evidence="6">Uncharacterized protein</fullName>
    </submittedName>
</protein>
<dbReference type="Pfam" id="PF01150">
    <property type="entry name" value="GDA1_CD39"/>
    <property type="match status" value="1"/>
</dbReference>
<reference evidence="6 7" key="1">
    <citation type="submission" date="2010-05" db="EMBL/GenBank/DDBJ databases">
        <title>The Genome Sequence of Thecamonas trahens ATCC 50062.</title>
        <authorList>
            <consortium name="The Broad Institute Genome Sequencing Platform"/>
            <person name="Russ C."/>
            <person name="Cuomo C."/>
            <person name="Shea T."/>
            <person name="Young S.K."/>
            <person name="Zeng Q."/>
            <person name="Koehrsen M."/>
            <person name="Haas B."/>
            <person name="Borodovsky M."/>
            <person name="Guigo R."/>
            <person name="Alvarado L."/>
            <person name="Berlin A."/>
            <person name="Bochicchio J."/>
            <person name="Borenstein D."/>
            <person name="Chapman S."/>
            <person name="Chen Z."/>
            <person name="Freedman E."/>
            <person name="Gellesch M."/>
            <person name="Goldberg J."/>
            <person name="Griggs A."/>
            <person name="Gujja S."/>
            <person name="Heilman E."/>
            <person name="Heiman D."/>
            <person name="Hepburn T."/>
            <person name="Howarth C."/>
            <person name="Jen D."/>
            <person name="Larson L."/>
            <person name="Mehta T."/>
            <person name="Park D."/>
            <person name="Pearson M."/>
            <person name="Roberts A."/>
            <person name="Saif S."/>
            <person name="Shenoy N."/>
            <person name="Sisk P."/>
            <person name="Stolte C."/>
            <person name="Sykes S."/>
            <person name="Thomson T."/>
            <person name="Walk T."/>
            <person name="White J."/>
            <person name="Yandava C."/>
            <person name="Burger G."/>
            <person name="Gray M.W."/>
            <person name="Holland P.W.H."/>
            <person name="King N."/>
            <person name="Lang F.B.F."/>
            <person name="Roger A.J."/>
            <person name="Ruiz-Trillo I."/>
            <person name="Lander E."/>
            <person name="Nusbaum C."/>
        </authorList>
    </citation>
    <scope>NUCLEOTIDE SEQUENCE [LARGE SCALE GENOMIC DNA]</scope>
    <source>
        <strain evidence="6 7">ATCC 50062</strain>
    </source>
</reference>
<dbReference type="PANTHER" id="PTHR11782:SF83">
    <property type="entry name" value="GUANOSINE-DIPHOSPHATASE"/>
    <property type="match status" value="1"/>
</dbReference>
<feature type="active site" description="Proton acceptor" evidence="3">
    <location>
        <position position="167"/>
    </location>
</feature>
<organism evidence="6 7">
    <name type="scientific">Thecamonas trahens ATCC 50062</name>
    <dbReference type="NCBI Taxonomy" id="461836"/>
    <lineage>
        <taxon>Eukaryota</taxon>
        <taxon>Apusozoa</taxon>
        <taxon>Apusomonadida</taxon>
        <taxon>Apusomonadidae</taxon>
        <taxon>Thecamonas</taxon>
    </lineage>
</organism>
<dbReference type="Proteomes" id="UP000054408">
    <property type="component" value="Unassembled WGS sequence"/>
</dbReference>
<keyword evidence="2" id="KW-0378">Hydrolase</keyword>